<dbReference type="SMART" id="SM00382">
    <property type="entry name" value="AAA"/>
    <property type="match status" value="2"/>
</dbReference>
<dbReference type="GO" id="GO:0015833">
    <property type="term" value="P:peptide transport"/>
    <property type="evidence" value="ECO:0007669"/>
    <property type="project" value="InterPro"/>
</dbReference>
<dbReference type="PANTHER" id="PTHR43776">
    <property type="entry name" value="TRANSPORT ATP-BINDING PROTEIN"/>
    <property type="match status" value="1"/>
</dbReference>
<comment type="similarity">
    <text evidence="1">Belongs to the ABC transporter superfamily.</text>
</comment>
<dbReference type="NCBIfam" id="TIGR01727">
    <property type="entry name" value="oligo_HPY"/>
    <property type="match status" value="2"/>
</dbReference>
<dbReference type="GO" id="GO:0005524">
    <property type="term" value="F:ATP binding"/>
    <property type="evidence" value="ECO:0007669"/>
    <property type="project" value="UniProtKB-KW"/>
</dbReference>
<dbReference type="Pfam" id="PF08352">
    <property type="entry name" value="oligo_HPY"/>
    <property type="match status" value="2"/>
</dbReference>
<dbReference type="NCBIfam" id="NF007739">
    <property type="entry name" value="PRK10419.1"/>
    <property type="match status" value="2"/>
</dbReference>
<evidence type="ECO:0000256" key="1">
    <source>
        <dbReference type="ARBA" id="ARBA00005417"/>
    </source>
</evidence>
<dbReference type="PROSITE" id="PS50893">
    <property type="entry name" value="ABC_TRANSPORTER_2"/>
    <property type="match status" value="2"/>
</dbReference>
<dbReference type="GO" id="GO:0055085">
    <property type="term" value="P:transmembrane transport"/>
    <property type="evidence" value="ECO:0007669"/>
    <property type="project" value="UniProtKB-ARBA"/>
</dbReference>
<dbReference type="AlphaFoldDB" id="A0A4R4RSZ7"/>
<dbReference type="InterPro" id="IPR050319">
    <property type="entry name" value="ABC_transp_ATP-bind"/>
</dbReference>
<evidence type="ECO:0000256" key="4">
    <source>
        <dbReference type="ARBA" id="ARBA00022840"/>
    </source>
</evidence>
<dbReference type="PROSITE" id="PS00211">
    <property type="entry name" value="ABC_TRANSPORTER_1"/>
    <property type="match status" value="2"/>
</dbReference>
<dbReference type="CDD" id="cd03257">
    <property type="entry name" value="ABC_NikE_OppD_transporters"/>
    <property type="match status" value="2"/>
</dbReference>
<dbReference type="NCBIfam" id="NF008453">
    <property type="entry name" value="PRK11308.1"/>
    <property type="match status" value="2"/>
</dbReference>
<dbReference type="InterPro" id="IPR013563">
    <property type="entry name" value="Oligopep_ABC_C"/>
</dbReference>
<dbReference type="Proteomes" id="UP000295621">
    <property type="component" value="Unassembled WGS sequence"/>
</dbReference>
<gene>
    <name evidence="6" type="ORF">E1212_07835</name>
</gene>
<evidence type="ECO:0000256" key="2">
    <source>
        <dbReference type="ARBA" id="ARBA00022448"/>
    </source>
</evidence>
<sequence length="703" mass="76764">MVAEPILSVRDLVTEFDTRDGVVHAVEGVSFDLYPGEAIGIVGESGSGKSVTSMSILGLVQRPHGQVVSGEVVYEGRDLLKVSPQELRAIRGRDIAMIFQDPMTSLNPVISVGKQIRECLRTKNPGMSRSALRRRSVELLDLVGVPDPGRRVGQYPHEYSGGMRQRAMIAMAIANAPKVLIADEPTTALDVTIQAQVLDVLRTAQAETNAATVLITHDLGLVAEFASRVVVMYGGRVVETGDVESIFAEPRHPYTVGLLSSLPRLDTNLKQLSPIPGQPPSAVNRPPGCPFNPRCRLRQDRAICTEVVPALSGDAHRSACHFIEEVPTLRRTVEEEIGRVLVTTAREPAEADVGARLPPPASLELVEPSDEPAPSGKEILRVSGLKVHYPIKAGIFGRTVGTVRAVDGVDVTLRAGQTLGLVGESGCGKSTTGKTIMRLLEPTAGKIEFHGEDITRASRSDLRGVRRRMQMVFQDPYSSLDPRMTIRELIGEPLKLHKTYRGRDVRTRVGELMELVGLSPEHGRRYAHEFSGGQRQRIGIARAIALEPDLLVLDEPVSSLDVSIQAQIINLLMKLQQELGIAYLFIAHDLAVVRQISHEVAVMYLGRIVEVGERDEVFDHSTHPYTQSLLSAVPVPEPVKQGRRERIVLVGDVPNPAAPPPGCNFCTRCFKAQDHCREVDPDLEPHFGHLSACHFAGPRDLLT</sequence>
<keyword evidence="2" id="KW-0813">Transport</keyword>
<dbReference type="OrthoDB" id="2986442at2"/>
<dbReference type="GO" id="GO:0016887">
    <property type="term" value="F:ATP hydrolysis activity"/>
    <property type="evidence" value="ECO:0007669"/>
    <property type="project" value="InterPro"/>
</dbReference>
<dbReference type="RefSeq" id="WP_131981021.1">
    <property type="nucleotide sequence ID" value="NZ_SMKL01000013.1"/>
</dbReference>
<dbReference type="Pfam" id="PF00005">
    <property type="entry name" value="ABC_tran"/>
    <property type="match status" value="2"/>
</dbReference>
<evidence type="ECO:0000313" key="7">
    <source>
        <dbReference type="Proteomes" id="UP000295621"/>
    </source>
</evidence>
<evidence type="ECO:0000259" key="5">
    <source>
        <dbReference type="PROSITE" id="PS50893"/>
    </source>
</evidence>
<dbReference type="InterPro" id="IPR003439">
    <property type="entry name" value="ABC_transporter-like_ATP-bd"/>
</dbReference>
<feature type="domain" description="ABC transporter" evidence="5">
    <location>
        <begin position="7"/>
        <end position="259"/>
    </location>
</feature>
<protein>
    <submittedName>
        <fullName evidence="6">ABC transporter ATP-binding protein</fullName>
    </submittedName>
</protein>
<feature type="domain" description="ABC transporter" evidence="5">
    <location>
        <begin position="380"/>
        <end position="630"/>
    </location>
</feature>
<accession>A0A4R4RSZ7</accession>
<keyword evidence="4 6" id="KW-0067">ATP-binding</keyword>
<dbReference type="PANTHER" id="PTHR43776:SF7">
    <property type="entry name" value="D,D-DIPEPTIDE TRANSPORT ATP-BINDING PROTEIN DDPF-RELATED"/>
    <property type="match status" value="1"/>
</dbReference>
<reference evidence="6 7" key="1">
    <citation type="submission" date="2019-02" db="EMBL/GenBank/DDBJ databases">
        <title>Draft genome sequences of novel Actinobacteria.</title>
        <authorList>
            <person name="Sahin N."/>
            <person name="Ay H."/>
            <person name="Saygin H."/>
        </authorList>
    </citation>
    <scope>NUCLEOTIDE SEQUENCE [LARGE SCALE GENOMIC DNA]</scope>
    <source>
        <strain evidence="6 7">KC603</strain>
    </source>
</reference>
<name>A0A4R4RSZ7_9ACTN</name>
<dbReference type="EMBL" id="SMKL01000013">
    <property type="protein sequence ID" value="TDC52754.1"/>
    <property type="molecule type" value="Genomic_DNA"/>
</dbReference>
<evidence type="ECO:0000256" key="3">
    <source>
        <dbReference type="ARBA" id="ARBA00022741"/>
    </source>
</evidence>
<dbReference type="InterPro" id="IPR017871">
    <property type="entry name" value="ABC_transporter-like_CS"/>
</dbReference>
<dbReference type="FunFam" id="3.40.50.300:FF:000016">
    <property type="entry name" value="Oligopeptide ABC transporter ATP-binding component"/>
    <property type="match status" value="2"/>
</dbReference>
<dbReference type="Gene3D" id="3.40.50.300">
    <property type="entry name" value="P-loop containing nucleotide triphosphate hydrolases"/>
    <property type="match status" value="2"/>
</dbReference>
<dbReference type="SUPFAM" id="SSF52540">
    <property type="entry name" value="P-loop containing nucleoside triphosphate hydrolases"/>
    <property type="match status" value="2"/>
</dbReference>
<dbReference type="InterPro" id="IPR027417">
    <property type="entry name" value="P-loop_NTPase"/>
</dbReference>
<proteinExistence type="inferred from homology"/>
<dbReference type="InterPro" id="IPR003593">
    <property type="entry name" value="AAA+_ATPase"/>
</dbReference>
<comment type="caution">
    <text evidence="6">The sequence shown here is derived from an EMBL/GenBank/DDBJ whole genome shotgun (WGS) entry which is preliminary data.</text>
</comment>
<keyword evidence="7" id="KW-1185">Reference proteome</keyword>
<evidence type="ECO:0000313" key="6">
    <source>
        <dbReference type="EMBL" id="TDC52754.1"/>
    </source>
</evidence>
<organism evidence="6 7">
    <name type="scientific">Jiangella ureilytica</name>
    <dbReference type="NCBI Taxonomy" id="2530374"/>
    <lineage>
        <taxon>Bacteria</taxon>
        <taxon>Bacillati</taxon>
        <taxon>Actinomycetota</taxon>
        <taxon>Actinomycetes</taxon>
        <taxon>Jiangellales</taxon>
        <taxon>Jiangellaceae</taxon>
        <taxon>Jiangella</taxon>
    </lineage>
</organism>
<keyword evidence="3" id="KW-0547">Nucleotide-binding</keyword>